<feature type="chain" id="PRO_5016318796" evidence="4">
    <location>
        <begin position="41"/>
        <end position="510"/>
    </location>
</feature>
<dbReference type="InterPro" id="IPR050498">
    <property type="entry name" value="Ycf3"/>
</dbReference>
<dbReference type="Pfam" id="PF00515">
    <property type="entry name" value="TPR_1"/>
    <property type="match status" value="1"/>
</dbReference>
<evidence type="ECO:0000313" key="5">
    <source>
        <dbReference type="EMBL" id="AWM36355.1"/>
    </source>
</evidence>
<dbReference type="Pfam" id="PF13414">
    <property type="entry name" value="TPR_11"/>
    <property type="match status" value="1"/>
</dbReference>
<dbReference type="AlphaFoldDB" id="A0A2Z3GZR1"/>
<feature type="signal peptide" evidence="4">
    <location>
        <begin position="1"/>
        <end position="40"/>
    </location>
</feature>
<dbReference type="Gene3D" id="1.25.40.10">
    <property type="entry name" value="Tetratricopeptide repeat domain"/>
    <property type="match status" value="2"/>
</dbReference>
<feature type="repeat" description="TPR" evidence="3">
    <location>
        <begin position="314"/>
        <end position="347"/>
    </location>
</feature>
<sequence length="510" mass="57187">MLNRSFRPAKLHAGICPFGDRMLRPFVPMLLLVLAAPAVADDKDWTGKTVTLTAEVKLGQKQTGGLLRNGAVLVKSKVYVVKSDDGEFVELVGESGLIYKSEAEVVAVREMPKRGAPAPKVDAKNLWARGAKVLPKKRTWLVQFGDRDADGSQFLFPLSTNLPLEVRSDNGDGWVRIHDRVREGWVHKDDLVTKDEAPAHWDRELKADPENTHALYMRGIGWREKGELDKALNDFNECIRLEPDFTSAYLSRGNVLSDRRQFAKAIADYTEVIRRSPQSSLAYCNRGHAYNDTKEYDKALKDLDESIRLNPRYVPAHLTRGKAWYGKGEHDKAIANYTEALRLDPRYISPYLHRGLAWAAKGEHDKAIADYSAAVRLDPKSIYAHQQLAAGWAAKKEYKNALRGFETLAELNPRHAYAFHQIAWLCATCPDPAVRDGKKAIEAAKKAMSLDKLNDYGDTLAAAYAEAGEFDQAVSVLLKTLENKTIGADGRKVLESRLKLYRDKKPFRDG</sequence>
<dbReference type="Proteomes" id="UP000245802">
    <property type="component" value="Chromosome"/>
</dbReference>
<dbReference type="PROSITE" id="PS50005">
    <property type="entry name" value="TPR"/>
    <property type="match status" value="6"/>
</dbReference>
<feature type="repeat" description="TPR" evidence="3">
    <location>
        <begin position="348"/>
        <end position="381"/>
    </location>
</feature>
<keyword evidence="1" id="KW-0677">Repeat</keyword>
<feature type="repeat" description="TPR" evidence="3">
    <location>
        <begin position="382"/>
        <end position="415"/>
    </location>
</feature>
<organism evidence="5 6">
    <name type="scientific">Gemmata obscuriglobus</name>
    <dbReference type="NCBI Taxonomy" id="114"/>
    <lineage>
        <taxon>Bacteria</taxon>
        <taxon>Pseudomonadati</taxon>
        <taxon>Planctomycetota</taxon>
        <taxon>Planctomycetia</taxon>
        <taxon>Gemmatales</taxon>
        <taxon>Gemmataceae</taxon>
        <taxon>Gemmata</taxon>
    </lineage>
</organism>
<feature type="repeat" description="TPR" evidence="3">
    <location>
        <begin position="246"/>
        <end position="279"/>
    </location>
</feature>
<keyword evidence="2 3" id="KW-0802">TPR repeat</keyword>
<keyword evidence="4" id="KW-0732">Signal</keyword>
<evidence type="ECO:0000256" key="2">
    <source>
        <dbReference type="ARBA" id="ARBA00022803"/>
    </source>
</evidence>
<dbReference type="PROSITE" id="PS50293">
    <property type="entry name" value="TPR_REGION"/>
    <property type="match status" value="1"/>
</dbReference>
<dbReference type="InterPro" id="IPR011990">
    <property type="entry name" value="TPR-like_helical_dom_sf"/>
</dbReference>
<dbReference type="PANTHER" id="PTHR44858:SF1">
    <property type="entry name" value="UDP-N-ACETYLGLUCOSAMINE--PEPTIDE N-ACETYLGLUCOSAMINYLTRANSFERASE SPINDLY-RELATED"/>
    <property type="match status" value="1"/>
</dbReference>
<dbReference type="SMART" id="SM00028">
    <property type="entry name" value="TPR"/>
    <property type="match status" value="6"/>
</dbReference>
<gene>
    <name evidence="5" type="ORF">C1280_04530</name>
</gene>
<protein>
    <submittedName>
        <fullName evidence="5">Uncharacterized protein</fullName>
    </submittedName>
</protein>
<dbReference type="GO" id="GO:0046813">
    <property type="term" value="P:receptor-mediated virion attachment to host cell"/>
    <property type="evidence" value="ECO:0007669"/>
    <property type="project" value="TreeGrafter"/>
</dbReference>
<dbReference type="PANTHER" id="PTHR44858">
    <property type="entry name" value="TETRATRICOPEPTIDE REPEAT PROTEIN 6"/>
    <property type="match status" value="1"/>
</dbReference>
<accession>A0A2Z3GZR1</accession>
<dbReference type="KEGG" id="gog:C1280_04530"/>
<evidence type="ECO:0000256" key="3">
    <source>
        <dbReference type="PROSITE-ProRule" id="PRU00339"/>
    </source>
</evidence>
<proteinExistence type="predicted"/>
<dbReference type="GO" id="GO:0009279">
    <property type="term" value="C:cell outer membrane"/>
    <property type="evidence" value="ECO:0007669"/>
    <property type="project" value="TreeGrafter"/>
</dbReference>
<name>A0A2Z3GZR1_9BACT</name>
<dbReference type="SUPFAM" id="SSF48452">
    <property type="entry name" value="TPR-like"/>
    <property type="match status" value="1"/>
</dbReference>
<evidence type="ECO:0000256" key="1">
    <source>
        <dbReference type="ARBA" id="ARBA00022737"/>
    </source>
</evidence>
<dbReference type="Pfam" id="PF13181">
    <property type="entry name" value="TPR_8"/>
    <property type="match status" value="1"/>
</dbReference>
<feature type="repeat" description="TPR" evidence="3">
    <location>
        <begin position="212"/>
        <end position="245"/>
    </location>
</feature>
<reference evidence="5 6" key="1">
    <citation type="submission" date="2018-01" db="EMBL/GenBank/DDBJ databases">
        <title>G. obscuriglobus.</title>
        <authorList>
            <person name="Franke J."/>
            <person name="Blomberg W."/>
            <person name="Selmecki A."/>
        </authorList>
    </citation>
    <scope>NUCLEOTIDE SEQUENCE [LARGE SCALE GENOMIC DNA]</scope>
    <source>
        <strain evidence="5 6">DSM 5831</strain>
    </source>
</reference>
<keyword evidence="6" id="KW-1185">Reference proteome</keyword>
<feature type="repeat" description="TPR" evidence="3">
    <location>
        <begin position="280"/>
        <end position="313"/>
    </location>
</feature>
<evidence type="ECO:0000256" key="4">
    <source>
        <dbReference type="SAM" id="SignalP"/>
    </source>
</evidence>
<dbReference type="InterPro" id="IPR019734">
    <property type="entry name" value="TPR_rpt"/>
</dbReference>
<evidence type="ECO:0000313" key="6">
    <source>
        <dbReference type="Proteomes" id="UP000245802"/>
    </source>
</evidence>
<dbReference type="EMBL" id="CP025958">
    <property type="protein sequence ID" value="AWM36355.1"/>
    <property type="molecule type" value="Genomic_DNA"/>
</dbReference>